<organism evidence="2 3">
    <name type="scientific">Prorocentrum cordatum</name>
    <dbReference type="NCBI Taxonomy" id="2364126"/>
    <lineage>
        <taxon>Eukaryota</taxon>
        <taxon>Sar</taxon>
        <taxon>Alveolata</taxon>
        <taxon>Dinophyceae</taxon>
        <taxon>Prorocentrales</taxon>
        <taxon>Prorocentraceae</taxon>
        <taxon>Prorocentrum</taxon>
    </lineage>
</organism>
<feature type="region of interest" description="Disordered" evidence="1">
    <location>
        <begin position="267"/>
        <end position="287"/>
    </location>
</feature>
<accession>A0ABN9V800</accession>
<evidence type="ECO:0000256" key="1">
    <source>
        <dbReference type="SAM" id="MobiDB-lite"/>
    </source>
</evidence>
<evidence type="ECO:0000313" key="2">
    <source>
        <dbReference type="EMBL" id="CAK0867493.1"/>
    </source>
</evidence>
<comment type="caution">
    <text evidence="2">The sequence shown here is derived from an EMBL/GenBank/DDBJ whole genome shotgun (WGS) entry which is preliminary data.</text>
</comment>
<feature type="compositionally biased region" description="Basic residues" evidence="1">
    <location>
        <begin position="392"/>
        <end position="401"/>
    </location>
</feature>
<evidence type="ECO:0008006" key="4">
    <source>
        <dbReference type="Google" id="ProtNLM"/>
    </source>
</evidence>
<feature type="region of interest" description="Disordered" evidence="1">
    <location>
        <begin position="377"/>
        <end position="415"/>
    </location>
</feature>
<dbReference type="InterPro" id="IPR017946">
    <property type="entry name" value="PLC-like_Pdiesterase_TIM-brl"/>
</dbReference>
<dbReference type="Gene3D" id="3.20.20.190">
    <property type="entry name" value="Phosphatidylinositol (PI) phosphodiesterase"/>
    <property type="match status" value="1"/>
</dbReference>
<evidence type="ECO:0000313" key="3">
    <source>
        <dbReference type="Proteomes" id="UP001189429"/>
    </source>
</evidence>
<dbReference type="SUPFAM" id="SSF51695">
    <property type="entry name" value="PLC-like phosphodiesterases"/>
    <property type="match status" value="1"/>
</dbReference>
<feature type="compositionally biased region" description="Basic residues" evidence="1">
    <location>
        <begin position="267"/>
        <end position="282"/>
    </location>
</feature>
<reference evidence="2" key="1">
    <citation type="submission" date="2023-10" db="EMBL/GenBank/DDBJ databases">
        <authorList>
            <person name="Chen Y."/>
            <person name="Shah S."/>
            <person name="Dougan E. K."/>
            <person name="Thang M."/>
            <person name="Chan C."/>
        </authorList>
    </citation>
    <scope>NUCLEOTIDE SEQUENCE [LARGE SCALE GENOMIC DNA]</scope>
</reference>
<name>A0ABN9V800_9DINO</name>
<feature type="region of interest" description="Disordered" evidence="1">
    <location>
        <begin position="100"/>
        <end position="123"/>
    </location>
</feature>
<dbReference type="EMBL" id="CAUYUJ010016649">
    <property type="protein sequence ID" value="CAK0867493.1"/>
    <property type="molecule type" value="Genomic_DNA"/>
</dbReference>
<sequence>MSHRAAMPPSLGGDISQRPPGSIQSVAAIMQRGICAFDVDVFRTADDVLVVGHPSEVRERLSLSTPPTALTLSELHTLDGGSTATVLELLQAIRQLAPAAGPCSRTPELTGDKGNGASSGDASSAEGEVALAAAAAAGQETAKTKRASSAKKTPLRLLLEPKGDAASVETVRAIAAAARAAGLSADEVGVWVSRPELAAAAAATGALAPALAIKARALPQGLLAPAGDVWAAVGPAADFPELLSFADSVRGRGQIVLAWGVDTSRGGPRRRTERFRRGHHQQRALSHGRAPGLRLPWLGSLRQDWARGVAGEVAGPLQWSPRWARLSTPHCDRRARRAGGGRQQRYSVGTRASREIGSEQRVVRRRTDGVLLGKQSAARQFHMSPHGARSLTTRRTRRRWWPAHGDSRSNVHRTG</sequence>
<feature type="region of interest" description="Disordered" evidence="1">
    <location>
        <begin position="333"/>
        <end position="353"/>
    </location>
</feature>
<gene>
    <name evidence="2" type="ORF">PCOR1329_LOCUS54418</name>
</gene>
<proteinExistence type="predicted"/>
<dbReference type="Proteomes" id="UP001189429">
    <property type="component" value="Unassembled WGS sequence"/>
</dbReference>
<protein>
    <recommendedName>
        <fullName evidence="4">Glycerophosphodiester phosphodiesterase</fullName>
    </recommendedName>
</protein>
<keyword evidence="3" id="KW-1185">Reference proteome</keyword>